<dbReference type="AlphaFoldDB" id="A0A1I7YVN1"/>
<keyword evidence="5" id="KW-0375">Hydrogen ion transport</keyword>
<dbReference type="Gene3D" id="6.10.280.70">
    <property type="match status" value="1"/>
</dbReference>
<evidence type="ECO:0000313" key="11">
    <source>
        <dbReference type="WBParaSite" id="L893_g20183.t1"/>
    </source>
</evidence>
<keyword evidence="8" id="KW-0496">Mitochondrion</keyword>
<dbReference type="GO" id="GO:0015078">
    <property type="term" value="F:proton transmembrane transporter activity"/>
    <property type="evidence" value="ECO:0007669"/>
    <property type="project" value="InterPro"/>
</dbReference>
<protein>
    <submittedName>
        <fullName evidence="11">ATP synthase subunit d, mitochondrial</fullName>
    </submittedName>
</protein>
<keyword evidence="9" id="KW-0472">Membrane</keyword>
<organism evidence="10 11">
    <name type="scientific">Steinernema glaseri</name>
    <dbReference type="NCBI Taxonomy" id="37863"/>
    <lineage>
        <taxon>Eukaryota</taxon>
        <taxon>Metazoa</taxon>
        <taxon>Ecdysozoa</taxon>
        <taxon>Nematoda</taxon>
        <taxon>Chromadorea</taxon>
        <taxon>Rhabditida</taxon>
        <taxon>Tylenchina</taxon>
        <taxon>Panagrolaimomorpha</taxon>
        <taxon>Strongyloidoidea</taxon>
        <taxon>Steinernematidae</taxon>
        <taxon>Steinernema</taxon>
    </lineage>
</organism>
<sequence>MLASRNSPICLSSFDRGSSVCVLEYFETTRFSPDNRELARALISDILLTRLLQVMAQAIKRVSTSSVNWRKLAERLTPEHTAELNRLKGQNSSFSAIVNQLPAELPKYDFAALKKEMPAHKDILDSLQKQYEAIKVPYGTIPGSYVKEVDEWIKYNDTRISFHNDKTADGAIEAQKVEEKWAKAPPVEHFDRQHFAEYFPQLFYDLRYQERIPDPCNIGLNETPQIKERFSDYKVLRRADKVDDH</sequence>
<reference evidence="11" key="1">
    <citation type="submission" date="2016-11" db="UniProtKB">
        <authorList>
            <consortium name="WormBaseParasite"/>
        </authorList>
    </citation>
    <scope>IDENTIFICATION</scope>
</reference>
<dbReference type="GO" id="GO:0005743">
    <property type="term" value="C:mitochondrial inner membrane"/>
    <property type="evidence" value="ECO:0007669"/>
    <property type="project" value="UniProtKB-SubCell"/>
</dbReference>
<keyword evidence="7" id="KW-0406">Ion transport</keyword>
<keyword evidence="6" id="KW-0999">Mitochondrion inner membrane</keyword>
<dbReference type="WBParaSite" id="L893_g20183.t1">
    <property type="protein sequence ID" value="L893_g20183.t1"/>
    <property type="gene ID" value="L893_g20183"/>
</dbReference>
<proteinExistence type="inferred from homology"/>
<accession>A0A1I7YVN1</accession>
<dbReference type="InterPro" id="IPR036228">
    <property type="entry name" value="ATP_synth_F0_dsu_sf_mt"/>
</dbReference>
<comment type="similarity">
    <text evidence="2">Belongs to the ATPase d subunit family.</text>
</comment>
<dbReference type="GO" id="GO:0045259">
    <property type="term" value="C:proton-transporting ATP synthase complex"/>
    <property type="evidence" value="ECO:0007669"/>
    <property type="project" value="UniProtKB-KW"/>
</dbReference>
<dbReference type="GO" id="GO:0015986">
    <property type="term" value="P:proton motive force-driven ATP synthesis"/>
    <property type="evidence" value="ECO:0007669"/>
    <property type="project" value="InterPro"/>
</dbReference>
<keyword evidence="3" id="KW-0813">Transport</keyword>
<evidence type="ECO:0000313" key="10">
    <source>
        <dbReference type="Proteomes" id="UP000095287"/>
    </source>
</evidence>
<dbReference type="PANTHER" id="PTHR12700">
    <property type="entry name" value="ATP SYNTHASE SUBUNIT D, MITOCHONDRIAL"/>
    <property type="match status" value="1"/>
</dbReference>
<evidence type="ECO:0000256" key="8">
    <source>
        <dbReference type="ARBA" id="ARBA00023128"/>
    </source>
</evidence>
<evidence type="ECO:0000256" key="5">
    <source>
        <dbReference type="ARBA" id="ARBA00022781"/>
    </source>
</evidence>
<name>A0A1I7YVN1_9BILA</name>
<evidence type="ECO:0000256" key="2">
    <source>
        <dbReference type="ARBA" id="ARBA00006842"/>
    </source>
</evidence>
<dbReference type="Proteomes" id="UP000095287">
    <property type="component" value="Unplaced"/>
</dbReference>
<dbReference type="SUPFAM" id="SSF161065">
    <property type="entry name" value="ATP synthase D chain-like"/>
    <property type="match status" value="1"/>
</dbReference>
<evidence type="ECO:0000256" key="3">
    <source>
        <dbReference type="ARBA" id="ARBA00022448"/>
    </source>
</evidence>
<keyword evidence="10" id="KW-1185">Reference proteome</keyword>
<evidence type="ECO:0000256" key="6">
    <source>
        <dbReference type="ARBA" id="ARBA00022792"/>
    </source>
</evidence>
<evidence type="ECO:0000256" key="1">
    <source>
        <dbReference type="ARBA" id="ARBA00004273"/>
    </source>
</evidence>
<evidence type="ECO:0000256" key="7">
    <source>
        <dbReference type="ARBA" id="ARBA00023065"/>
    </source>
</evidence>
<dbReference type="Pfam" id="PF05873">
    <property type="entry name" value="Mt_ATP-synt_D"/>
    <property type="match status" value="1"/>
</dbReference>
<evidence type="ECO:0000256" key="4">
    <source>
        <dbReference type="ARBA" id="ARBA00022547"/>
    </source>
</evidence>
<comment type="subcellular location">
    <subcellularLocation>
        <location evidence="1">Mitochondrion inner membrane</location>
    </subcellularLocation>
</comment>
<dbReference type="InterPro" id="IPR008689">
    <property type="entry name" value="ATP_synth_F0_dsu_mt"/>
</dbReference>
<evidence type="ECO:0000256" key="9">
    <source>
        <dbReference type="ARBA" id="ARBA00023136"/>
    </source>
</evidence>
<keyword evidence="4" id="KW-0138">CF(0)</keyword>